<gene>
    <name evidence="2" type="ORF">GPM918_LOCUS16567</name>
    <name evidence="3" type="ORF">SRO942_LOCUS16567</name>
</gene>
<evidence type="ECO:0000313" key="4">
    <source>
        <dbReference type="Proteomes" id="UP000663829"/>
    </source>
</evidence>
<evidence type="ECO:0000256" key="1">
    <source>
        <dbReference type="SAM" id="MobiDB-lite"/>
    </source>
</evidence>
<feature type="compositionally biased region" description="Basic and acidic residues" evidence="1">
    <location>
        <begin position="7"/>
        <end position="21"/>
    </location>
</feature>
<proteinExistence type="predicted"/>
<reference evidence="2" key="1">
    <citation type="submission" date="2021-02" db="EMBL/GenBank/DDBJ databases">
        <authorList>
            <person name="Nowell W R."/>
        </authorList>
    </citation>
    <scope>NUCLEOTIDE SEQUENCE</scope>
</reference>
<dbReference type="EMBL" id="CAJOBC010004386">
    <property type="protein sequence ID" value="CAF3825642.1"/>
    <property type="molecule type" value="Genomic_DNA"/>
</dbReference>
<evidence type="ECO:0000313" key="2">
    <source>
        <dbReference type="EMBL" id="CAF1056733.1"/>
    </source>
</evidence>
<accession>A0A814KWG2</accession>
<organism evidence="2 4">
    <name type="scientific">Didymodactylos carnosus</name>
    <dbReference type="NCBI Taxonomy" id="1234261"/>
    <lineage>
        <taxon>Eukaryota</taxon>
        <taxon>Metazoa</taxon>
        <taxon>Spiralia</taxon>
        <taxon>Gnathifera</taxon>
        <taxon>Rotifera</taxon>
        <taxon>Eurotatoria</taxon>
        <taxon>Bdelloidea</taxon>
        <taxon>Philodinida</taxon>
        <taxon>Philodinidae</taxon>
        <taxon>Didymodactylos</taxon>
    </lineage>
</organism>
<sequence>MASAVPEKARSDKSMDSDTTERTPGLGGTSGTSLAEELGSTSGGNTSTSAQHSSTGLGVGGTSGGQGGGSSGTSSSQK</sequence>
<evidence type="ECO:0000313" key="3">
    <source>
        <dbReference type="EMBL" id="CAF3825642.1"/>
    </source>
</evidence>
<keyword evidence="4" id="KW-1185">Reference proteome</keyword>
<feature type="compositionally biased region" description="Gly residues" evidence="1">
    <location>
        <begin position="57"/>
        <end position="71"/>
    </location>
</feature>
<feature type="region of interest" description="Disordered" evidence="1">
    <location>
        <begin position="1"/>
        <end position="78"/>
    </location>
</feature>
<name>A0A814KWG2_9BILA</name>
<dbReference type="Proteomes" id="UP000681722">
    <property type="component" value="Unassembled WGS sequence"/>
</dbReference>
<comment type="caution">
    <text evidence="2">The sequence shown here is derived from an EMBL/GenBank/DDBJ whole genome shotgun (WGS) entry which is preliminary data.</text>
</comment>
<dbReference type="EMBL" id="CAJNOQ010004386">
    <property type="protein sequence ID" value="CAF1056733.1"/>
    <property type="molecule type" value="Genomic_DNA"/>
</dbReference>
<dbReference type="Proteomes" id="UP000663829">
    <property type="component" value="Unassembled WGS sequence"/>
</dbReference>
<feature type="compositionally biased region" description="Low complexity" evidence="1">
    <location>
        <begin position="31"/>
        <end position="56"/>
    </location>
</feature>
<dbReference type="AlphaFoldDB" id="A0A814KWG2"/>
<protein>
    <submittedName>
        <fullName evidence="2">Uncharacterized protein</fullName>
    </submittedName>
</protein>